<keyword evidence="2 5" id="KW-0812">Transmembrane</keyword>
<evidence type="ECO:0000256" key="2">
    <source>
        <dbReference type="ARBA" id="ARBA00022692"/>
    </source>
</evidence>
<keyword evidence="4 5" id="KW-0472">Membrane</keyword>
<dbReference type="GO" id="GO:1905515">
    <property type="term" value="P:non-motile cilium assembly"/>
    <property type="evidence" value="ECO:0007669"/>
    <property type="project" value="TreeGrafter"/>
</dbReference>
<feature type="transmembrane region" description="Helical" evidence="5">
    <location>
        <begin position="52"/>
        <end position="73"/>
    </location>
</feature>
<name>A0A7S1W7D2_NEODS</name>
<evidence type="ECO:0000256" key="3">
    <source>
        <dbReference type="ARBA" id="ARBA00022989"/>
    </source>
</evidence>
<feature type="transmembrane region" description="Helical" evidence="5">
    <location>
        <begin position="18"/>
        <end position="40"/>
    </location>
</feature>
<keyword evidence="3 5" id="KW-1133">Transmembrane helix</keyword>
<accession>A0A7S1W7D2</accession>
<organism evidence="6">
    <name type="scientific">Neobodo designis</name>
    <name type="common">Flagellated protozoan</name>
    <name type="synonym">Bodo designis</name>
    <dbReference type="NCBI Taxonomy" id="312471"/>
    <lineage>
        <taxon>Eukaryota</taxon>
        <taxon>Discoba</taxon>
        <taxon>Euglenozoa</taxon>
        <taxon>Kinetoplastea</taxon>
        <taxon>Metakinetoplastina</taxon>
        <taxon>Neobodonida</taxon>
        <taxon>Neobodo</taxon>
    </lineage>
</organism>
<protein>
    <submittedName>
        <fullName evidence="6">Uncharacterized protein</fullName>
    </submittedName>
</protein>
<dbReference type="GO" id="GO:0035869">
    <property type="term" value="C:ciliary transition zone"/>
    <property type="evidence" value="ECO:0007669"/>
    <property type="project" value="TreeGrafter"/>
</dbReference>
<dbReference type="InterPro" id="IPR019184">
    <property type="entry name" value="Uncharacterised_TM-17"/>
</dbReference>
<dbReference type="EMBL" id="HBGF01050523">
    <property type="protein sequence ID" value="CAD9152916.1"/>
    <property type="molecule type" value="Transcribed_RNA"/>
</dbReference>
<proteinExistence type="predicted"/>
<dbReference type="GO" id="GO:0016020">
    <property type="term" value="C:membrane"/>
    <property type="evidence" value="ECO:0007669"/>
    <property type="project" value="UniProtKB-SubCell"/>
</dbReference>
<dbReference type="Pfam" id="PF09799">
    <property type="entry name" value="Transmemb_17"/>
    <property type="match status" value="1"/>
</dbReference>
<feature type="transmembrane region" description="Helical" evidence="5">
    <location>
        <begin position="111"/>
        <end position="133"/>
    </location>
</feature>
<dbReference type="PANTHER" id="PTHR13531:SF0">
    <property type="entry name" value="GEO07735P1-RELATED"/>
    <property type="match status" value="1"/>
</dbReference>
<reference evidence="6" key="1">
    <citation type="submission" date="2021-01" db="EMBL/GenBank/DDBJ databases">
        <authorList>
            <person name="Corre E."/>
            <person name="Pelletier E."/>
            <person name="Niang G."/>
            <person name="Scheremetjew M."/>
            <person name="Finn R."/>
            <person name="Kale V."/>
            <person name="Holt S."/>
            <person name="Cochrane G."/>
            <person name="Meng A."/>
            <person name="Brown T."/>
            <person name="Cohen L."/>
        </authorList>
    </citation>
    <scope>NUCLEOTIDE SEQUENCE</scope>
    <source>
        <strain evidence="6">CCAP 1951/1</strain>
    </source>
</reference>
<evidence type="ECO:0000256" key="1">
    <source>
        <dbReference type="ARBA" id="ARBA00004141"/>
    </source>
</evidence>
<dbReference type="AlphaFoldDB" id="A0A7S1W7D2"/>
<gene>
    <name evidence="6" type="ORF">NDES1114_LOCUS33841</name>
</gene>
<sequence length="165" mass="17795">MPTDSAVEAVRSSLGLQLFAILAAIFAPIWWAMTFSLLIYKITFLRYPPTAFGFEIVSTALVWITQAGAVTFIKRGNLTENPPFLALGVGFAVVTAGGAAYYMYGQTYVMMLDLGFSATMVAINGILILGGVFTMQSFGGENAQVLAQQHQQQAQQGSAKHQKSE</sequence>
<evidence type="ECO:0000256" key="4">
    <source>
        <dbReference type="ARBA" id="ARBA00023136"/>
    </source>
</evidence>
<feature type="transmembrane region" description="Helical" evidence="5">
    <location>
        <begin position="85"/>
        <end position="104"/>
    </location>
</feature>
<comment type="subcellular location">
    <subcellularLocation>
        <location evidence="1">Membrane</location>
        <topology evidence="1">Multi-pass membrane protein</topology>
    </subcellularLocation>
</comment>
<evidence type="ECO:0000256" key="5">
    <source>
        <dbReference type="SAM" id="Phobius"/>
    </source>
</evidence>
<dbReference type="PANTHER" id="PTHR13531">
    <property type="entry name" value="GEO07735P1-RELATED-RELATED"/>
    <property type="match status" value="1"/>
</dbReference>
<evidence type="ECO:0000313" key="6">
    <source>
        <dbReference type="EMBL" id="CAD9152916.1"/>
    </source>
</evidence>